<comment type="catalytic activity">
    <reaction evidence="7 8">
        <text>shikimate + NADP(+) = 3-dehydroshikimate + NADPH + H(+)</text>
        <dbReference type="Rhea" id="RHEA:17737"/>
        <dbReference type="ChEBI" id="CHEBI:15378"/>
        <dbReference type="ChEBI" id="CHEBI:16630"/>
        <dbReference type="ChEBI" id="CHEBI:36208"/>
        <dbReference type="ChEBI" id="CHEBI:57783"/>
        <dbReference type="ChEBI" id="CHEBI:58349"/>
        <dbReference type="EC" id="1.1.1.25"/>
    </reaction>
</comment>
<dbReference type="Gene3D" id="3.40.50.720">
    <property type="entry name" value="NAD(P)-binding Rossmann-like Domain"/>
    <property type="match status" value="1"/>
</dbReference>
<evidence type="ECO:0000259" key="10">
    <source>
        <dbReference type="Pfam" id="PF08501"/>
    </source>
</evidence>
<dbReference type="PANTHER" id="PTHR21089:SF1">
    <property type="entry name" value="BIFUNCTIONAL 3-DEHYDROQUINATE DEHYDRATASE_SHIKIMATE DEHYDROGENASE, CHLOROPLASTIC"/>
    <property type="match status" value="1"/>
</dbReference>
<evidence type="ECO:0000259" key="9">
    <source>
        <dbReference type="Pfam" id="PF01488"/>
    </source>
</evidence>
<dbReference type="GO" id="GO:0009423">
    <property type="term" value="P:chorismate biosynthetic process"/>
    <property type="evidence" value="ECO:0007669"/>
    <property type="project" value="UniProtKB-UniRule"/>
</dbReference>
<evidence type="ECO:0000313" key="12">
    <source>
        <dbReference type="EMBL" id="SCX35765.1"/>
    </source>
</evidence>
<dbReference type="GO" id="GO:0004764">
    <property type="term" value="F:shikimate 3-dehydrogenase (NADP+) activity"/>
    <property type="evidence" value="ECO:0007669"/>
    <property type="project" value="UniProtKB-UniRule"/>
</dbReference>
<evidence type="ECO:0000256" key="6">
    <source>
        <dbReference type="ARBA" id="ARBA00023141"/>
    </source>
</evidence>
<dbReference type="Pfam" id="PF08501">
    <property type="entry name" value="Shikimate_dh_N"/>
    <property type="match status" value="1"/>
</dbReference>
<dbReference type="EC" id="1.1.1.25" evidence="2 8"/>
<evidence type="ECO:0000313" key="13">
    <source>
        <dbReference type="Proteomes" id="UP000187891"/>
    </source>
</evidence>
<evidence type="ECO:0000259" key="11">
    <source>
        <dbReference type="Pfam" id="PF18317"/>
    </source>
</evidence>
<dbReference type="HAMAP" id="MF_00222">
    <property type="entry name" value="Shikimate_DH_AroE"/>
    <property type="match status" value="1"/>
</dbReference>
<feature type="binding site" evidence="8">
    <location>
        <position position="88"/>
    </location>
    <ligand>
        <name>NADP(+)</name>
        <dbReference type="ChEBI" id="CHEBI:58349"/>
    </ligand>
</feature>
<feature type="domain" description="Quinate/shikimate 5-dehydrogenase/glutamyl-tRNA reductase" evidence="9">
    <location>
        <begin position="130"/>
        <end position="197"/>
    </location>
</feature>
<feature type="binding site" evidence="8">
    <location>
        <position position="256"/>
    </location>
    <ligand>
        <name>shikimate</name>
        <dbReference type="ChEBI" id="CHEBI:36208"/>
    </ligand>
</feature>
<proteinExistence type="inferred from homology"/>
<gene>
    <name evidence="12" type="primary">aroE_3</name>
    <name evidence="8" type="synonym">aroE</name>
    <name evidence="12" type="ORF">DSM25559_5148</name>
</gene>
<accession>A0A1R3U2U0</accession>
<evidence type="ECO:0000256" key="5">
    <source>
        <dbReference type="ARBA" id="ARBA00023002"/>
    </source>
</evidence>
<sequence>MADSRETLTINAFVTGYPIKHSRSPLIHGHWLKTFEIDGSYKAVEVAPEKFEKFITELKSDSGSSFVGGNVTIPHKESAYRFADRPDDLAQELGAVNTLWLEDGLVHASNTDGYGFVSNLDAAHPGWDETDRAVVLGAGGASRAVIQALRDRGISEIHVVNRTVARAKELRDRFGIHVFAHPMEALQEVSSGAGLFVNTTSLGMDGSAVPDIDFSRLSNGAVVTDIVYVPLKTPILSMAERQGFSIVDGLGMLLHQAKPGFEKWFGKAPNVDEALRSLIIKDMEKHG</sequence>
<comment type="pathway">
    <text evidence="1 8">Metabolic intermediate biosynthesis; chorismate biosynthesis; chorismate from D-erythrose 4-phosphate and phosphoenolpyruvate: step 4/7.</text>
</comment>
<evidence type="ECO:0000256" key="2">
    <source>
        <dbReference type="ARBA" id="ARBA00012962"/>
    </source>
</evidence>
<comment type="similarity">
    <text evidence="8">Belongs to the shikimate dehydrogenase family.</text>
</comment>
<dbReference type="InterPro" id="IPR013708">
    <property type="entry name" value="Shikimate_DH-bd_N"/>
</dbReference>
<feature type="binding site" evidence="8">
    <location>
        <position position="249"/>
    </location>
    <ligand>
        <name>NADP(+)</name>
        <dbReference type="ChEBI" id="CHEBI:58349"/>
    </ligand>
</feature>
<feature type="binding site" evidence="8">
    <location>
        <begin position="22"/>
        <end position="24"/>
    </location>
    <ligand>
        <name>shikimate</name>
        <dbReference type="ChEBI" id="CHEBI:36208"/>
    </ligand>
</feature>
<dbReference type="NCBIfam" id="TIGR00507">
    <property type="entry name" value="aroE"/>
    <property type="match status" value="1"/>
</dbReference>
<dbReference type="NCBIfam" id="NF001312">
    <property type="entry name" value="PRK00258.1-4"/>
    <property type="match status" value="1"/>
</dbReference>
<dbReference type="GO" id="GO:0005829">
    <property type="term" value="C:cytosol"/>
    <property type="evidence" value="ECO:0007669"/>
    <property type="project" value="TreeGrafter"/>
</dbReference>
<dbReference type="RefSeq" id="WP_077123022.1">
    <property type="nucleotide sequence ID" value="NZ_FMUE01000023.1"/>
</dbReference>
<feature type="binding site" evidence="8">
    <location>
        <begin position="137"/>
        <end position="141"/>
    </location>
    <ligand>
        <name>NADP(+)</name>
        <dbReference type="ChEBI" id="CHEBI:58349"/>
    </ligand>
</feature>
<dbReference type="InterPro" id="IPR046346">
    <property type="entry name" value="Aminoacid_DH-like_N_sf"/>
</dbReference>
<feature type="binding site" evidence="8">
    <location>
        <position position="72"/>
    </location>
    <ligand>
        <name>shikimate</name>
        <dbReference type="ChEBI" id="CHEBI:36208"/>
    </ligand>
</feature>
<feature type="binding site" evidence="8">
    <location>
        <position position="112"/>
    </location>
    <ligand>
        <name>shikimate</name>
        <dbReference type="ChEBI" id="CHEBI:36208"/>
    </ligand>
</feature>
<organism evidence="12 13">
    <name type="scientific">Agrobacterium rosae</name>
    <dbReference type="NCBI Taxonomy" id="1972867"/>
    <lineage>
        <taxon>Bacteria</taxon>
        <taxon>Pseudomonadati</taxon>
        <taxon>Pseudomonadota</taxon>
        <taxon>Alphaproteobacteria</taxon>
        <taxon>Hyphomicrobiales</taxon>
        <taxon>Rhizobiaceae</taxon>
        <taxon>Rhizobium/Agrobacterium group</taxon>
        <taxon>Agrobacterium</taxon>
    </lineage>
</organism>
<dbReference type="Gene3D" id="3.40.50.10860">
    <property type="entry name" value="Leucine Dehydrogenase, chain A, domain 1"/>
    <property type="match status" value="1"/>
</dbReference>
<dbReference type="GO" id="GO:0009073">
    <property type="term" value="P:aromatic amino acid family biosynthetic process"/>
    <property type="evidence" value="ECO:0007669"/>
    <property type="project" value="UniProtKB-KW"/>
</dbReference>
<evidence type="ECO:0000256" key="8">
    <source>
        <dbReference type="HAMAP-Rule" id="MF_00222"/>
    </source>
</evidence>
<dbReference type="GO" id="GO:0050661">
    <property type="term" value="F:NADP binding"/>
    <property type="evidence" value="ECO:0007669"/>
    <property type="project" value="InterPro"/>
</dbReference>
<dbReference type="GO" id="GO:0019632">
    <property type="term" value="P:shikimate metabolic process"/>
    <property type="evidence" value="ECO:0007669"/>
    <property type="project" value="InterPro"/>
</dbReference>
<protein>
    <recommendedName>
        <fullName evidence="2 8">Shikimate dehydrogenase (NADP(+))</fullName>
        <shortName evidence="8">SDH</shortName>
        <ecNumber evidence="2 8">1.1.1.25</ecNumber>
    </recommendedName>
</protein>
<dbReference type="AlphaFoldDB" id="A0A1R3U2U0"/>
<feature type="domain" description="Shikimate dehydrogenase substrate binding N-terminal" evidence="10">
    <location>
        <begin position="14"/>
        <end position="99"/>
    </location>
</feature>
<keyword evidence="4 8" id="KW-0521">NADP</keyword>
<evidence type="ECO:0000256" key="1">
    <source>
        <dbReference type="ARBA" id="ARBA00004871"/>
    </source>
</evidence>
<comment type="subunit">
    <text evidence="8">Homodimer.</text>
</comment>
<dbReference type="CDD" id="cd01065">
    <property type="entry name" value="NAD_bind_Shikimate_DH"/>
    <property type="match status" value="1"/>
</dbReference>
<feature type="active site" description="Proton acceptor" evidence="8">
    <location>
        <position position="76"/>
    </location>
</feature>
<dbReference type="SUPFAM" id="SSF51735">
    <property type="entry name" value="NAD(P)-binding Rossmann-fold domains"/>
    <property type="match status" value="1"/>
</dbReference>
<reference evidence="13" key="1">
    <citation type="submission" date="2016-10" db="EMBL/GenBank/DDBJ databases">
        <authorList>
            <person name="Wibberg D."/>
        </authorList>
    </citation>
    <scope>NUCLEOTIDE SEQUENCE [LARGE SCALE GENOMIC DNA]</scope>
</reference>
<dbReference type="InterPro" id="IPR036291">
    <property type="entry name" value="NAD(P)-bd_dom_sf"/>
</dbReference>
<dbReference type="PANTHER" id="PTHR21089">
    <property type="entry name" value="SHIKIMATE DEHYDROGENASE"/>
    <property type="match status" value="1"/>
</dbReference>
<evidence type="ECO:0000256" key="4">
    <source>
        <dbReference type="ARBA" id="ARBA00022857"/>
    </source>
</evidence>
<dbReference type="UniPathway" id="UPA00053">
    <property type="reaction ID" value="UER00087"/>
</dbReference>
<dbReference type="EMBL" id="FMUE01000023">
    <property type="protein sequence ID" value="SCX35765.1"/>
    <property type="molecule type" value="Genomic_DNA"/>
</dbReference>
<feature type="domain" description="SDH C-terminal" evidence="11">
    <location>
        <begin position="249"/>
        <end position="276"/>
    </location>
</feature>
<dbReference type="Pfam" id="PF01488">
    <property type="entry name" value="Shikimate_DH"/>
    <property type="match status" value="1"/>
</dbReference>
<feature type="binding site" evidence="8">
    <location>
        <begin position="161"/>
        <end position="166"/>
    </location>
    <ligand>
        <name>NADP(+)</name>
        <dbReference type="ChEBI" id="CHEBI:58349"/>
    </ligand>
</feature>
<dbReference type="SUPFAM" id="SSF53223">
    <property type="entry name" value="Aminoacid dehydrogenase-like, N-terminal domain"/>
    <property type="match status" value="1"/>
</dbReference>
<name>A0A1R3U2U0_9HYPH</name>
<feature type="binding site" evidence="8">
    <location>
        <position position="226"/>
    </location>
    <ligand>
        <name>NADP(+)</name>
        <dbReference type="ChEBI" id="CHEBI:58349"/>
    </ligand>
</feature>
<evidence type="ECO:0000256" key="7">
    <source>
        <dbReference type="ARBA" id="ARBA00049442"/>
    </source>
</evidence>
<keyword evidence="3 8" id="KW-0028">Amino-acid biosynthesis</keyword>
<dbReference type="Proteomes" id="UP000187891">
    <property type="component" value="Unassembled WGS sequence"/>
</dbReference>
<dbReference type="InterPro" id="IPR006151">
    <property type="entry name" value="Shikm_DH/Glu-tRNA_Rdtase"/>
</dbReference>
<evidence type="ECO:0000256" key="3">
    <source>
        <dbReference type="ARBA" id="ARBA00022605"/>
    </source>
</evidence>
<dbReference type="Pfam" id="PF18317">
    <property type="entry name" value="SDH_C"/>
    <property type="match status" value="1"/>
</dbReference>
<keyword evidence="6 8" id="KW-0057">Aromatic amino acid biosynthesis</keyword>
<dbReference type="InterPro" id="IPR022893">
    <property type="entry name" value="Shikimate_DH_fam"/>
</dbReference>
<comment type="function">
    <text evidence="8">Involved in the biosynthesis of the chorismate, which leads to the biosynthesis of aromatic amino acids. Catalyzes the reversible NADPH linked reduction of 3-dehydroshikimate (DHSA) to yield shikimate (SA).</text>
</comment>
<dbReference type="InterPro" id="IPR041121">
    <property type="entry name" value="SDH_C"/>
</dbReference>
<keyword evidence="5 8" id="KW-0560">Oxidoreductase</keyword>
<dbReference type="STRING" id="1907666.DSM25559_5148"/>
<dbReference type="GO" id="GO:0008652">
    <property type="term" value="P:amino acid biosynthetic process"/>
    <property type="evidence" value="ECO:0007669"/>
    <property type="project" value="UniProtKB-KW"/>
</dbReference>
<feature type="binding site" evidence="8">
    <location>
        <position position="97"/>
    </location>
    <ligand>
        <name>shikimate</name>
        <dbReference type="ChEBI" id="CHEBI:36208"/>
    </ligand>
</feature>
<feature type="binding site" evidence="8">
    <location>
        <position position="228"/>
    </location>
    <ligand>
        <name>shikimate</name>
        <dbReference type="ChEBI" id="CHEBI:36208"/>
    </ligand>
</feature>
<dbReference type="InterPro" id="IPR011342">
    <property type="entry name" value="Shikimate_DH"/>
</dbReference>